<protein>
    <recommendedName>
        <fullName evidence="3">Galactose mutarotase</fullName>
    </recommendedName>
</protein>
<dbReference type="InterPro" id="IPR011013">
    <property type="entry name" value="Gal_mutarotase_sf_dom"/>
</dbReference>
<dbReference type="PANTHER" id="PTHR10091:SF0">
    <property type="entry name" value="GALACTOSE MUTAROTASE"/>
    <property type="match status" value="1"/>
</dbReference>
<evidence type="ECO:0000313" key="1">
    <source>
        <dbReference type="EMBL" id="KGO22219.1"/>
    </source>
</evidence>
<sequence length="222" mass="24880">RFGSYQGKDVLQYSLTNRSGTRISVLNYAGILREFSVIDDQKRVQLLLRSDRLADYTDNSMYLNHIIARTAGRIKDARFELNGKEIELPANENGNSLHGGPHSFAKSFFDIKADSDKNRIILEKTLSTADDGFPGSLKLKIIYQLDENDLLSVSFIGQQSESDDVFNPTLHTYFNLAGQGNDDVTDHQLWINSDKHLEVDQGKNPTGKLLANQGPFDLKKSA</sequence>
<keyword evidence="2" id="KW-1185">Reference proteome</keyword>
<comment type="caution">
    <text evidence="1">The sequence shown here is derived from an EMBL/GenBank/DDBJ whole genome shotgun (WGS) entry which is preliminary data.</text>
</comment>
<dbReference type="Proteomes" id="UP000030023">
    <property type="component" value="Unassembled WGS sequence"/>
</dbReference>
<proteinExistence type="predicted"/>
<reference evidence="1 2" key="1">
    <citation type="journal article" date="2014" name="Antonie Van Leeuwenhoek">
        <title>Oenococcus alcoholitolerans sp. nov., a lactic acid bacteria isolated from cachaca and ethanol fermentation processes.</title>
        <authorList>
            <person name="Badotti F."/>
            <person name="Moreira A.P."/>
            <person name="Tonon L.A."/>
            <person name="de Lucena B.T."/>
            <person name="Gomes Fde C."/>
            <person name="Kruger R."/>
            <person name="Thompson C.C."/>
            <person name="de Morais M.A.Jr."/>
            <person name="Rosa C.A."/>
            <person name="Thompson F.L."/>
        </authorList>
    </citation>
    <scope>NUCLEOTIDE SEQUENCE [LARGE SCALE GENOMIC DNA]</scope>
    <source>
        <strain evidence="1 2">UFRJ-M7.2.18</strain>
    </source>
</reference>
<gene>
    <name evidence="1" type="ORF">Q757_09535</name>
</gene>
<organism evidence="1 2">
    <name type="scientific">Oenococcus alcoholitolerans</name>
    <dbReference type="NCBI Taxonomy" id="931074"/>
    <lineage>
        <taxon>Bacteria</taxon>
        <taxon>Bacillati</taxon>
        <taxon>Bacillota</taxon>
        <taxon>Bacilli</taxon>
        <taxon>Lactobacillales</taxon>
        <taxon>Lactobacillaceae</taxon>
        <taxon>Oenococcus</taxon>
    </lineage>
</organism>
<name>A0ABR4XPX6_9LACO</name>
<dbReference type="InterPro" id="IPR008183">
    <property type="entry name" value="Aldose_1/G6P_1-epimerase"/>
</dbReference>
<dbReference type="SUPFAM" id="SSF74650">
    <property type="entry name" value="Galactose mutarotase-like"/>
    <property type="match status" value="1"/>
</dbReference>
<evidence type="ECO:0008006" key="3">
    <source>
        <dbReference type="Google" id="ProtNLM"/>
    </source>
</evidence>
<dbReference type="Gene3D" id="2.70.98.10">
    <property type="match status" value="1"/>
</dbReference>
<accession>A0ABR4XPX6</accession>
<feature type="non-terminal residue" evidence="1">
    <location>
        <position position="1"/>
    </location>
</feature>
<dbReference type="InterPro" id="IPR014718">
    <property type="entry name" value="GH-type_carb-bd"/>
</dbReference>
<evidence type="ECO:0000313" key="2">
    <source>
        <dbReference type="Proteomes" id="UP000030023"/>
    </source>
</evidence>
<dbReference type="EMBL" id="AXCV01000586">
    <property type="protein sequence ID" value="KGO22219.1"/>
    <property type="molecule type" value="Genomic_DNA"/>
</dbReference>
<dbReference type="Pfam" id="PF01263">
    <property type="entry name" value="Aldose_epim"/>
    <property type="match status" value="1"/>
</dbReference>
<dbReference type="PANTHER" id="PTHR10091">
    <property type="entry name" value="ALDOSE-1-EPIMERASE"/>
    <property type="match status" value="1"/>
</dbReference>